<reference evidence="1 2" key="1">
    <citation type="submission" date="2018-06" db="EMBL/GenBank/DDBJ databases">
        <title>Comparative genomics reveals the genomic features of Rhizophagus irregularis, R. cerebriforme, R. diaphanum and Gigaspora rosea, and their symbiotic lifestyle signature.</title>
        <authorList>
            <person name="Morin E."/>
            <person name="San Clemente H."/>
            <person name="Chen E.C.H."/>
            <person name="De La Providencia I."/>
            <person name="Hainaut M."/>
            <person name="Kuo A."/>
            <person name="Kohler A."/>
            <person name="Murat C."/>
            <person name="Tang N."/>
            <person name="Roy S."/>
            <person name="Loubradou J."/>
            <person name="Henrissat B."/>
            <person name="Grigoriev I.V."/>
            <person name="Corradi N."/>
            <person name="Roux C."/>
            <person name="Martin F.M."/>
        </authorList>
    </citation>
    <scope>NUCLEOTIDE SEQUENCE [LARGE SCALE GENOMIC DNA]</scope>
    <source>
        <strain evidence="1 2">DAOM 194757</strain>
    </source>
</reference>
<accession>A0A397UHP2</accession>
<proteinExistence type="predicted"/>
<dbReference type="OrthoDB" id="2488817at2759"/>
<evidence type="ECO:0000313" key="1">
    <source>
        <dbReference type="EMBL" id="RIB06843.1"/>
    </source>
</evidence>
<evidence type="ECO:0000313" key="2">
    <source>
        <dbReference type="Proteomes" id="UP000266673"/>
    </source>
</evidence>
<comment type="caution">
    <text evidence="1">The sequence shown here is derived from an EMBL/GenBank/DDBJ whole genome shotgun (WGS) entry which is preliminary data.</text>
</comment>
<keyword evidence="2" id="KW-1185">Reference proteome</keyword>
<sequence length="314" mass="37876">MNTQIEIPKVQKRKFNEQYNFSKKKLKTSIESKMIKRANEVKNIHFLTLVLNCFDDPFIFLFVSLVCKLWKQIVETHDFWESFCDQLGINGPNPHVRKYKTYYSIYLKNLNRLCTSCRKDFGERQTSIKKINFKLDVLNDYCIDRMNFYKPTPIFKTRANYKFCKYLTDTIDPWISEDVDFKLCPDCTIQKKEFLFDSINKLKDSIYRKRKEFKYTEFFYNDVIRIVLRNLYKILNKKDLYIEKYGGVVKNWDFPKKLLYNRDFFSYNKKEEENPYAELERASARAYHFAELSIFGNLESDSETNSEENESESK</sequence>
<dbReference type="Proteomes" id="UP000266673">
    <property type="component" value="Unassembled WGS sequence"/>
</dbReference>
<evidence type="ECO:0008006" key="3">
    <source>
        <dbReference type="Google" id="ProtNLM"/>
    </source>
</evidence>
<gene>
    <name evidence="1" type="ORF">C2G38_2216104</name>
</gene>
<dbReference type="AlphaFoldDB" id="A0A397UHP2"/>
<organism evidence="1 2">
    <name type="scientific">Gigaspora rosea</name>
    <dbReference type="NCBI Taxonomy" id="44941"/>
    <lineage>
        <taxon>Eukaryota</taxon>
        <taxon>Fungi</taxon>
        <taxon>Fungi incertae sedis</taxon>
        <taxon>Mucoromycota</taxon>
        <taxon>Glomeromycotina</taxon>
        <taxon>Glomeromycetes</taxon>
        <taxon>Diversisporales</taxon>
        <taxon>Gigasporaceae</taxon>
        <taxon>Gigaspora</taxon>
    </lineage>
</organism>
<dbReference type="EMBL" id="QKWP01001754">
    <property type="protein sequence ID" value="RIB06843.1"/>
    <property type="molecule type" value="Genomic_DNA"/>
</dbReference>
<protein>
    <recommendedName>
        <fullName evidence="3">F-box domain-containing protein</fullName>
    </recommendedName>
</protein>
<name>A0A397UHP2_9GLOM</name>